<evidence type="ECO:0008006" key="3">
    <source>
        <dbReference type="Google" id="ProtNLM"/>
    </source>
</evidence>
<proteinExistence type="predicted"/>
<accession>A0A645GGZ2</accession>
<evidence type="ECO:0000256" key="1">
    <source>
        <dbReference type="SAM" id="Phobius"/>
    </source>
</evidence>
<keyword evidence="1" id="KW-0812">Transmembrane</keyword>
<keyword evidence="1" id="KW-0472">Membrane</keyword>
<dbReference type="EMBL" id="VSSQ01075688">
    <property type="protein sequence ID" value="MPN26231.1"/>
    <property type="molecule type" value="Genomic_DNA"/>
</dbReference>
<sequence length="116" mass="12901">MERGKLKRQGGIFVEVIVSILLFTVGILALTGTLFYGVKMVAQSREETVKEQEYKNLVENQILGIIREPSPALSGTPLAADQIIINSKAVPFTLYRYKQEGKEGTEIYLIKRGSTP</sequence>
<feature type="transmembrane region" description="Helical" evidence="1">
    <location>
        <begin position="12"/>
        <end position="38"/>
    </location>
</feature>
<organism evidence="2">
    <name type="scientific">bioreactor metagenome</name>
    <dbReference type="NCBI Taxonomy" id="1076179"/>
    <lineage>
        <taxon>unclassified sequences</taxon>
        <taxon>metagenomes</taxon>
        <taxon>ecological metagenomes</taxon>
    </lineage>
</organism>
<keyword evidence="1" id="KW-1133">Transmembrane helix</keyword>
<gene>
    <name evidence="2" type="ORF">SDC9_173655</name>
</gene>
<protein>
    <recommendedName>
        <fullName evidence="3">Type II secretion system protein</fullName>
    </recommendedName>
</protein>
<dbReference type="AlphaFoldDB" id="A0A645GGZ2"/>
<evidence type="ECO:0000313" key="2">
    <source>
        <dbReference type="EMBL" id="MPN26231.1"/>
    </source>
</evidence>
<comment type="caution">
    <text evidence="2">The sequence shown here is derived from an EMBL/GenBank/DDBJ whole genome shotgun (WGS) entry which is preliminary data.</text>
</comment>
<name>A0A645GGZ2_9ZZZZ</name>
<reference evidence="2" key="1">
    <citation type="submission" date="2019-08" db="EMBL/GenBank/DDBJ databases">
        <authorList>
            <person name="Kucharzyk K."/>
            <person name="Murdoch R.W."/>
            <person name="Higgins S."/>
            <person name="Loffler F."/>
        </authorList>
    </citation>
    <scope>NUCLEOTIDE SEQUENCE</scope>
</reference>